<dbReference type="PANTHER" id="PTHR47537">
    <property type="entry name" value="CUBILIN"/>
    <property type="match status" value="1"/>
</dbReference>
<dbReference type="PROSITE" id="PS01180">
    <property type="entry name" value="CUB"/>
    <property type="match status" value="5"/>
</dbReference>
<dbReference type="InterPro" id="IPR000859">
    <property type="entry name" value="CUB_dom"/>
</dbReference>
<dbReference type="Proteomes" id="UP000887540">
    <property type="component" value="Unplaced"/>
</dbReference>
<evidence type="ECO:0000259" key="5">
    <source>
        <dbReference type="PROSITE" id="PS01180"/>
    </source>
</evidence>
<feature type="domain" description="CUB" evidence="5">
    <location>
        <begin position="255"/>
        <end position="414"/>
    </location>
</feature>
<keyword evidence="4" id="KW-1133">Transmembrane helix</keyword>
<evidence type="ECO:0000256" key="3">
    <source>
        <dbReference type="SAM" id="MobiDB-lite"/>
    </source>
</evidence>
<evidence type="ECO:0000313" key="6">
    <source>
        <dbReference type="Proteomes" id="UP000887540"/>
    </source>
</evidence>
<keyword evidence="4" id="KW-0472">Membrane</keyword>
<dbReference type="PROSITE" id="PS50068">
    <property type="entry name" value="LDLRA_2"/>
    <property type="match status" value="1"/>
</dbReference>
<feature type="domain" description="CUB" evidence="5">
    <location>
        <begin position="430"/>
        <end position="551"/>
    </location>
</feature>
<dbReference type="Pfam" id="PF00431">
    <property type="entry name" value="CUB"/>
    <property type="match status" value="5"/>
</dbReference>
<feature type="domain" description="CUB" evidence="5">
    <location>
        <begin position="113"/>
        <end position="231"/>
    </location>
</feature>
<organism evidence="6 7">
    <name type="scientific">Acrobeloides nanus</name>
    <dbReference type="NCBI Taxonomy" id="290746"/>
    <lineage>
        <taxon>Eukaryota</taxon>
        <taxon>Metazoa</taxon>
        <taxon>Ecdysozoa</taxon>
        <taxon>Nematoda</taxon>
        <taxon>Chromadorea</taxon>
        <taxon>Rhabditida</taxon>
        <taxon>Tylenchina</taxon>
        <taxon>Cephalobomorpha</taxon>
        <taxon>Cephaloboidea</taxon>
        <taxon>Cephalobidae</taxon>
        <taxon>Acrobeloides</taxon>
    </lineage>
</organism>
<dbReference type="WBParaSite" id="ACRNAN_Path_98.g356.t1">
    <property type="protein sequence ID" value="ACRNAN_Path_98.g356.t1"/>
    <property type="gene ID" value="ACRNAN_Path_98.g356"/>
</dbReference>
<dbReference type="SUPFAM" id="SSF49854">
    <property type="entry name" value="Spermadhesin, CUB domain"/>
    <property type="match status" value="5"/>
</dbReference>
<feature type="domain" description="CUB" evidence="5">
    <location>
        <begin position="1"/>
        <end position="100"/>
    </location>
</feature>
<evidence type="ECO:0000256" key="1">
    <source>
        <dbReference type="ARBA" id="ARBA00023157"/>
    </source>
</evidence>
<evidence type="ECO:0000256" key="2">
    <source>
        <dbReference type="PROSITE-ProRule" id="PRU00124"/>
    </source>
</evidence>
<dbReference type="CDD" id="cd00112">
    <property type="entry name" value="LDLa"/>
    <property type="match status" value="1"/>
</dbReference>
<keyword evidence="1" id="KW-1015">Disulfide bond</keyword>
<dbReference type="GO" id="GO:0005886">
    <property type="term" value="C:plasma membrane"/>
    <property type="evidence" value="ECO:0007669"/>
    <property type="project" value="TreeGrafter"/>
</dbReference>
<sequence length="868" mass="98415">CIYTFVAGQKQRVKLEFDDFILAGTTDNCDLEYIDIYSELKSPTDDLLSAPLGGRYCGTISPHLRISLHNVLVLVFHSRVGNKRAEKLRLKGRYQFFSDARYIPGMPIPDHPCGFVLEGKKKRRGSILSPTYPGSYPSNFHCTYLFKGNPDDRIRLHFRDFDIYFGGEHCPYDTMTIYDGSSNWDPIIRKVCGLQQKLEMFSIGNQMLIEFNTTDPMKTDPRGYVIEYEFSNRFVNVKQLINNQKGVSHLRGSECDVRVQSNRETVHYIQSPNYPEMYPPNTTCTYILDGLQGDQNLEKVILNFEVFAVLSDRETTRIPPSAGTIVRPADYDNDDCDNAFVGVAATGTSMRDVLANSEGSSYDVTLCERLPLGAEAMGPYTSQGPRMVVLFGSLDQPISDGQKPLGFRARVEFKTDFGIPGEPVGDSNKCLFRFKNRRGSINSPRYPANYPTDTNCTYFIQGQKGDKILLYFEQFALFEETSIHECNDWLEIFDVFRSENGEERLVLQAKHCWTMFPGPTVSTFGSYEMRVVFSSDSVGTENGFKAFYEIRKAFNEDVPSKEGSDSRHCGHVIQATDEKTTGYFHSPGYPIKYNKDLICDWMIVAREKHQILLRLNYMEVEGEITDTKVSCSNALIRIHLDHSNRTSDVNICGTNTAVIGPIVSSKNSIRISFLTAPEKVNGLKGFNFTWTEVRLVKLDAECADESHYLCSYTRLCIDSRLRCNGDENCGENDDTDEAHCNIAEKVTDMRTVMGAAVFSGFIFLFIFGFFCFLFKSKLEKKSYKERRRHASGGSKRQKHQKPRPRQPYRPGSKPGGRGRRENLGNLDYDNGMLPTPATSRFVHHDLSGIMPPISTVSKSRLDEHTFYG</sequence>
<keyword evidence="4" id="KW-0812">Transmembrane</keyword>
<feature type="transmembrane region" description="Helical" evidence="4">
    <location>
        <begin position="752"/>
        <end position="774"/>
    </location>
</feature>
<dbReference type="InterPro" id="IPR035914">
    <property type="entry name" value="Sperma_CUB_dom_sf"/>
</dbReference>
<comment type="caution">
    <text evidence="2">Lacks conserved residue(s) required for the propagation of feature annotation.</text>
</comment>
<dbReference type="SMART" id="SM00042">
    <property type="entry name" value="CUB"/>
    <property type="match status" value="4"/>
</dbReference>
<dbReference type="InterPro" id="IPR002172">
    <property type="entry name" value="LDrepeatLR_classA_rpt"/>
</dbReference>
<evidence type="ECO:0000313" key="7">
    <source>
        <dbReference type="WBParaSite" id="ACRNAN_Path_98.g356.t1"/>
    </source>
</evidence>
<dbReference type="CDD" id="cd00041">
    <property type="entry name" value="CUB"/>
    <property type="match status" value="5"/>
</dbReference>
<reference evidence="7" key="1">
    <citation type="submission" date="2022-11" db="UniProtKB">
        <authorList>
            <consortium name="WormBaseParasite"/>
        </authorList>
    </citation>
    <scope>IDENTIFICATION</scope>
</reference>
<dbReference type="AlphaFoldDB" id="A0A914CE60"/>
<dbReference type="Gene3D" id="2.60.120.290">
    <property type="entry name" value="Spermadhesin, CUB domain"/>
    <property type="match status" value="5"/>
</dbReference>
<dbReference type="PANTHER" id="PTHR47537:SF6">
    <property type="entry name" value="CUB DOMAIN-CONTAINING PROTEIN"/>
    <property type="match status" value="1"/>
</dbReference>
<accession>A0A914CE60</accession>
<evidence type="ECO:0000256" key="4">
    <source>
        <dbReference type="SAM" id="Phobius"/>
    </source>
</evidence>
<feature type="domain" description="CUB" evidence="5">
    <location>
        <begin position="569"/>
        <end position="693"/>
    </location>
</feature>
<proteinExistence type="predicted"/>
<feature type="compositionally biased region" description="Basic residues" evidence="3">
    <location>
        <begin position="785"/>
        <end position="806"/>
    </location>
</feature>
<feature type="region of interest" description="Disordered" evidence="3">
    <location>
        <begin position="785"/>
        <end position="829"/>
    </location>
</feature>
<dbReference type="SMART" id="SM00192">
    <property type="entry name" value="LDLa"/>
    <property type="match status" value="1"/>
</dbReference>
<keyword evidence="6" id="KW-1185">Reference proteome</keyword>
<protein>
    <submittedName>
        <fullName evidence="7">CUB domain-containing protein</fullName>
    </submittedName>
</protein>
<dbReference type="InterPro" id="IPR053207">
    <property type="entry name" value="Non-NMDA_GluR_Accessory"/>
</dbReference>
<name>A0A914CE60_9BILA</name>